<dbReference type="RefSeq" id="WP_246966678.1">
    <property type="nucleotide sequence ID" value="NZ_CP095397.1"/>
</dbReference>
<organism evidence="2 3">
    <name type="scientific">Natribaculum luteum</name>
    <dbReference type="NCBI Taxonomy" id="1586232"/>
    <lineage>
        <taxon>Archaea</taxon>
        <taxon>Methanobacteriati</taxon>
        <taxon>Methanobacteriota</taxon>
        <taxon>Stenosarchaea group</taxon>
        <taxon>Halobacteria</taxon>
        <taxon>Halobacteriales</taxon>
        <taxon>Natrialbaceae</taxon>
        <taxon>Natribaculum</taxon>
    </lineage>
</organism>
<feature type="domain" description="DUF7344" evidence="1">
    <location>
        <begin position="21"/>
        <end position="99"/>
    </location>
</feature>
<dbReference type="InterPro" id="IPR036390">
    <property type="entry name" value="WH_DNA-bd_sf"/>
</dbReference>
<reference evidence="2 3" key="1">
    <citation type="journal article" date="2014" name="Int. J. Syst. Evol. Microbiol.">
        <title>Complete genome sequence of Corynebacterium casei LMG S-19264T (=DSM 44701T), isolated from a smear-ripened cheese.</title>
        <authorList>
            <consortium name="US DOE Joint Genome Institute (JGI-PGF)"/>
            <person name="Walter F."/>
            <person name="Albersmeier A."/>
            <person name="Kalinowski J."/>
            <person name="Ruckert C."/>
        </authorList>
    </citation>
    <scope>NUCLEOTIDE SEQUENCE [LARGE SCALE GENOMIC DNA]</scope>
    <source>
        <strain evidence="2 3">IBRC-M 10912</strain>
    </source>
</reference>
<dbReference type="Gene3D" id="1.10.10.10">
    <property type="entry name" value="Winged helix-like DNA-binding domain superfamily/Winged helix DNA-binding domain"/>
    <property type="match status" value="1"/>
</dbReference>
<dbReference type="SUPFAM" id="SSF46785">
    <property type="entry name" value="Winged helix' DNA-binding domain"/>
    <property type="match status" value="1"/>
</dbReference>
<sequence length="124" mass="13949">MGRGDRETSGVGDGEIDDSVFYALRNRHRRFTLYFLLEHESVSVVELADVVAGWIRAGEYGMATRAERDGVYASLVHRHVPVLEEADLVEWSDDRETVSRTNWPVPVSELVRLALTAETGEDES</sequence>
<protein>
    <recommendedName>
        <fullName evidence="1">DUF7344 domain-containing protein</fullName>
    </recommendedName>
</protein>
<comment type="caution">
    <text evidence="2">The sequence shown here is derived from an EMBL/GenBank/DDBJ whole genome shotgun (WGS) entry which is preliminary data.</text>
</comment>
<accession>A0ABD5NX52</accession>
<dbReference type="Proteomes" id="UP001595821">
    <property type="component" value="Unassembled WGS sequence"/>
</dbReference>
<evidence type="ECO:0000259" key="1">
    <source>
        <dbReference type="Pfam" id="PF24035"/>
    </source>
</evidence>
<dbReference type="EMBL" id="JBHSDJ010000013">
    <property type="protein sequence ID" value="MFC4246610.1"/>
    <property type="molecule type" value="Genomic_DNA"/>
</dbReference>
<name>A0ABD5NX52_9EURY</name>
<dbReference type="AlphaFoldDB" id="A0ABD5NX52"/>
<proteinExistence type="predicted"/>
<dbReference type="Pfam" id="PF24035">
    <property type="entry name" value="DUF7344"/>
    <property type="match status" value="1"/>
</dbReference>
<dbReference type="InterPro" id="IPR036388">
    <property type="entry name" value="WH-like_DNA-bd_sf"/>
</dbReference>
<gene>
    <name evidence="2" type="ORF">ACFOZ7_06320</name>
</gene>
<dbReference type="InterPro" id="IPR055768">
    <property type="entry name" value="DUF7344"/>
</dbReference>
<evidence type="ECO:0000313" key="3">
    <source>
        <dbReference type="Proteomes" id="UP001595821"/>
    </source>
</evidence>
<dbReference type="GeneID" id="71854606"/>
<evidence type="ECO:0000313" key="2">
    <source>
        <dbReference type="EMBL" id="MFC4246610.1"/>
    </source>
</evidence>